<feature type="non-terminal residue" evidence="1">
    <location>
        <position position="150"/>
    </location>
</feature>
<dbReference type="Proteomes" id="UP000779574">
    <property type="component" value="Unassembled WGS sequence"/>
</dbReference>
<reference evidence="1" key="2">
    <citation type="submission" date="2021-08" db="EMBL/GenBank/DDBJ databases">
        <authorList>
            <person name="Gostincar C."/>
            <person name="Sun X."/>
            <person name="Song Z."/>
            <person name="Gunde-Cimerman N."/>
        </authorList>
    </citation>
    <scope>NUCLEOTIDE SEQUENCE</scope>
    <source>
        <strain evidence="1">EXF-9911</strain>
    </source>
</reference>
<comment type="caution">
    <text evidence="1">The sequence shown here is derived from an EMBL/GenBank/DDBJ whole genome shotgun (WGS) entry which is preliminary data.</text>
</comment>
<reference evidence="1" key="1">
    <citation type="journal article" date="2021" name="J Fungi (Basel)">
        <title>Virulence traits and population genomics of the black yeast Aureobasidium melanogenum.</title>
        <authorList>
            <person name="Cernosa A."/>
            <person name="Sun X."/>
            <person name="Gostincar C."/>
            <person name="Fang C."/>
            <person name="Gunde-Cimerman N."/>
            <person name="Song Z."/>
        </authorList>
    </citation>
    <scope>NUCLEOTIDE SEQUENCE</scope>
    <source>
        <strain evidence="1">EXF-9911</strain>
    </source>
</reference>
<sequence>MTTVPSSLPIELCNPSASVLATRDRIAPGALSVSLREHPIWRLLVTHEGSAYERNCRVADAYRAQSSQPPALLERKKDELLEAFSPVEFLVFSANEALSSFKYEKTGGTILPLAMVVAYVVEPAATSGKNPEYKLRRKKRCADLRAENAV</sequence>
<dbReference type="EMBL" id="JAHFXF010000188">
    <property type="protein sequence ID" value="KAG9693612.1"/>
    <property type="molecule type" value="Genomic_DNA"/>
</dbReference>
<organism evidence="1 2">
    <name type="scientific">Aureobasidium melanogenum</name>
    <name type="common">Aureobasidium pullulans var. melanogenum</name>
    <dbReference type="NCBI Taxonomy" id="46634"/>
    <lineage>
        <taxon>Eukaryota</taxon>
        <taxon>Fungi</taxon>
        <taxon>Dikarya</taxon>
        <taxon>Ascomycota</taxon>
        <taxon>Pezizomycotina</taxon>
        <taxon>Dothideomycetes</taxon>
        <taxon>Dothideomycetidae</taxon>
        <taxon>Dothideales</taxon>
        <taxon>Saccotheciaceae</taxon>
        <taxon>Aureobasidium</taxon>
    </lineage>
</organism>
<evidence type="ECO:0000313" key="1">
    <source>
        <dbReference type="EMBL" id="KAG9693612.1"/>
    </source>
</evidence>
<name>A0A9P8EMP4_AURME</name>
<dbReference type="AlphaFoldDB" id="A0A9P8EMP4"/>
<accession>A0A9P8EMP4</accession>
<evidence type="ECO:0000313" key="2">
    <source>
        <dbReference type="Proteomes" id="UP000779574"/>
    </source>
</evidence>
<proteinExistence type="predicted"/>
<gene>
    <name evidence="1" type="ORF">KCU76_g5848</name>
</gene>
<protein>
    <submittedName>
        <fullName evidence="1">Uncharacterized protein</fullName>
    </submittedName>
</protein>
<dbReference type="OrthoDB" id="3850418at2759"/>